<feature type="region of interest" description="Disordered" evidence="7">
    <location>
        <begin position="444"/>
        <end position="496"/>
    </location>
</feature>
<keyword evidence="11" id="KW-1185">Reference proteome</keyword>
<dbReference type="EMBL" id="QQXL01000001">
    <property type="protein sequence ID" value="RKW71688.1"/>
    <property type="molecule type" value="Genomic_DNA"/>
</dbReference>
<evidence type="ECO:0000259" key="9">
    <source>
        <dbReference type="PROSITE" id="PS50011"/>
    </source>
</evidence>
<organism evidence="10 11">
    <name type="scientific">Galactobacter caseinivorans</name>
    <dbReference type="NCBI Taxonomy" id="2676123"/>
    <lineage>
        <taxon>Bacteria</taxon>
        <taxon>Bacillati</taxon>
        <taxon>Actinomycetota</taxon>
        <taxon>Actinomycetes</taxon>
        <taxon>Micrococcales</taxon>
        <taxon>Micrococcaceae</taxon>
        <taxon>Galactobacter</taxon>
    </lineage>
</organism>
<keyword evidence="8" id="KW-0812">Transmembrane</keyword>
<keyword evidence="5" id="KW-0418">Kinase</keyword>
<feature type="region of interest" description="Disordered" evidence="7">
    <location>
        <begin position="356"/>
        <end position="384"/>
    </location>
</feature>
<evidence type="ECO:0000256" key="4">
    <source>
        <dbReference type="ARBA" id="ARBA00022741"/>
    </source>
</evidence>
<comment type="caution">
    <text evidence="10">The sequence shown here is derived from an EMBL/GenBank/DDBJ whole genome shotgun (WGS) entry which is preliminary data.</text>
</comment>
<dbReference type="PROSITE" id="PS50011">
    <property type="entry name" value="PROTEIN_KINASE_DOM"/>
    <property type="match status" value="1"/>
</dbReference>
<dbReference type="AlphaFoldDB" id="A0A496PMC6"/>
<dbReference type="GO" id="GO:0005524">
    <property type="term" value="F:ATP binding"/>
    <property type="evidence" value="ECO:0007669"/>
    <property type="project" value="UniProtKB-KW"/>
</dbReference>
<keyword evidence="2" id="KW-0723">Serine/threonine-protein kinase</keyword>
<evidence type="ECO:0000256" key="1">
    <source>
        <dbReference type="ARBA" id="ARBA00012513"/>
    </source>
</evidence>
<evidence type="ECO:0000256" key="8">
    <source>
        <dbReference type="SAM" id="Phobius"/>
    </source>
</evidence>
<feature type="region of interest" description="Disordered" evidence="7">
    <location>
        <begin position="58"/>
        <end position="77"/>
    </location>
</feature>
<evidence type="ECO:0000313" key="11">
    <source>
        <dbReference type="Proteomes" id="UP000273119"/>
    </source>
</evidence>
<accession>A0A496PMC6</accession>
<dbReference type="PANTHER" id="PTHR43289">
    <property type="entry name" value="MITOGEN-ACTIVATED PROTEIN KINASE KINASE KINASE 20-RELATED"/>
    <property type="match status" value="1"/>
</dbReference>
<dbReference type="Pfam" id="PF00069">
    <property type="entry name" value="Pkinase"/>
    <property type="match status" value="1"/>
</dbReference>
<dbReference type="RefSeq" id="WP_121483951.1">
    <property type="nucleotide sequence ID" value="NZ_QQXL01000001.1"/>
</dbReference>
<keyword evidence="8" id="KW-1133">Transmembrane helix</keyword>
<evidence type="ECO:0000256" key="6">
    <source>
        <dbReference type="ARBA" id="ARBA00022840"/>
    </source>
</evidence>
<dbReference type="PANTHER" id="PTHR43289:SF6">
    <property type="entry name" value="SERINE_THREONINE-PROTEIN KINASE NEKL-3"/>
    <property type="match status" value="1"/>
</dbReference>
<evidence type="ECO:0000313" key="10">
    <source>
        <dbReference type="EMBL" id="RKW71688.1"/>
    </source>
</evidence>
<dbReference type="GO" id="GO:0004674">
    <property type="term" value="F:protein serine/threonine kinase activity"/>
    <property type="evidence" value="ECO:0007669"/>
    <property type="project" value="UniProtKB-KW"/>
</dbReference>
<evidence type="ECO:0000256" key="3">
    <source>
        <dbReference type="ARBA" id="ARBA00022679"/>
    </source>
</evidence>
<feature type="domain" description="Protein kinase" evidence="9">
    <location>
        <begin position="4"/>
        <end position="291"/>
    </location>
</feature>
<evidence type="ECO:0000256" key="7">
    <source>
        <dbReference type="SAM" id="MobiDB-lite"/>
    </source>
</evidence>
<keyword evidence="4" id="KW-0547">Nucleotide-binding</keyword>
<feature type="compositionally biased region" description="Low complexity" evidence="7">
    <location>
        <begin position="472"/>
        <end position="491"/>
    </location>
</feature>
<proteinExistence type="predicted"/>
<dbReference type="InterPro" id="IPR000719">
    <property type="entry name" value="Prot_kinase_dom"/>
</dbReference>
<dbReference type="InterPro" id="IPR011009">
    <property type="entry name" value="Kinase-like_dom_sf"/>
</dbReference>
<dbReference type="Proteomes" id="UP000273119">
    <property type="component" value="Unassembled WGS sequence"/>
</dbReference>
<evidence type="ECO:0000256" key="5">
    <source>
        <dbReference type="ARBA" id="ARBA00022777"/>
    </source>
</evidence>
<dbReference type="SUPFAM" id="SSF56112">
    <property type="entry name" value="Protein kinase-like (PK-like)"/>
    <property type="match status" value="1"/>
</dbReference>
<dbReference type="EC" id="2.7.11.1" evidence="1"/>
<reference evidence="10 11" key="1">
    <citation type="submission" date="2018-07" db="EMBL/GenBank/DDBJ databases">
        <title>Arthrobacter sp. nov., isolated from raw cow's milk with high bacterial count.</title>
        <authorList>
            <person name="Hahne J."/>
            <person name="Isele D."/>
            <person name="Lipski A."/>
        </authorList>
    </citation>
    <scope>NUCLEOTIDE SEQUENCE [LARGE SCALE GENOMIC DNA]</scope>
    <source>
        <strain evidence="10 11">JZ R-183</strain>
    </source>
</reference>
<evidence type="ECO:0000256" key="2">
    <source>
        <dbReference type="ARBA" id="ARBA00022527"/>
    </source>
</evidence>
<feature type="region of interest" description="Disordered" evidence="7">
    <location>
        <begin position="1"/>
        <end position="49"/>
    </location>
</feature>
<keyword evidence="8" id="KW-0472">Membrane</keyword>
<dbReference type="Gene3D" id="1.10.510.10">
    <property type="entry name" value="Transferase(Phosphotransferase) domain 1"/>
    <property type="match status" value="1"/>
</dbReference>
<protein>
    <recommendedName>
        <fullName evidence="1">non-specific serine/threonine protein kinase</fullName>
        <ecNumber evidence="1">2.7.11.1</ecNumber>
    </recommendedName>
</protein>
<feature type="transmembrane region" description="Helical" evidence="8">
    <location>
        <begin position="413"/>
        <end position="433"/>
    </location>
</feature>
<keyword evidence="6" id="KW-0067">ATP-binding</keyword>
<gene>
    <name evidence="10" type="ORF">DWQ67_02315</name>
</gene>
<dbReference type="SMART" id="SM00220">
    <property type="entry name" value="S_TKc"/>
    <property type="match status" value="1"/>
</dbReference>
<sequence>MESEREGRRAGAGRHAKASDAEGEGPARPANTGRGWRGGPEEGLSEPVQLGQVDDATTAQRAAGPGPGAEPGFDELLGLGGEATAHLIHADGQRLVRRSALDPEATWGEVPEAWDHPHLVWIKDVERRRRGLLLEHLPGGSAAGLVAARGRLPMGEAVTLLVPVARALGHLHSWGATHGDVHPGNVLFRADGAPVLVDPGLARALGEAPSGAGAAGYSAPETEHSAAADVYGWGALAWFVMTGEAPGEGEYRVPLSLQCDGVSAGTADLIEDCLDPDPLMRPAAADLAPELLAAQDAAPLDATAAAQAEGAAHLITRGAGSRHSPHLPTAGAFGRLTPRGWVIRRGRRREAALALRQGLRSRDSAPPSRGSGPRNPAGGLRRWLGADQRVTDFVRRDSRAANRRSVGRRPAPWSWLLVAAAVVLGAGALWVGVDGPGWPSAQRAATEAVPVGAGPTPSGAVSRGGTPPQSPQAPTTQASSPAAPQASQRASEATSALTALDRVRTAAIKQGDPAALKRVYSSAKARAADEALLKELQRRGVRYERLESRVEKAKVLASTGGSRPTVTVRALATSVAVERRATGAGQGDARAQSTLHFTLVLTGEGWRIQAIKPA</sequence>
<name>A0A496PMC6_9MICC</name>
<keyword evidence="3" id="KW-0808">Transferase</keyword>